<evidence type="ECO:0000313" key="3">
    <source>
        <dbReference type="Proteomes" id="UP000293360"/>
    </source>
</evidence>
<feature type="region of interest" description="Disordered" evidence="1">
    <location>
        <begin position="161"/>
        <end position="205"/>
    </location>
</feature>
<evidence type="ECO:0000313" key="2">
    <source>
        <dbReference type="EMBL" id="RYO98540.1"/>
    </source>
</evidence>
<comment type="caution">
    <text evidence="2">The sequence shown here is derived from an EMBL/GenBank/DDBJ whole genome shotgun (WGS) entry which is preliminary data.</text>
</comment>
<reference evidence="2 3" key="1">
    <citation type="submission" date="2018-06" db="EMBL/GenBank/DDBJ databases">
        <title>Complete Genomes of Monosporascus.</title>
        <authorList>
            <person name="Robinson A.J."/>
            <person name="Natvig D.O."/>
        </authorList>
    </citation>
    <scope>NUCLEOTIDE SEQUENCE [LARGE SCALE GENOMIC DNA]</scope>
    <source>
        <strain evidence="2 3">CBS 110550</strain>
    </source>
</reference>
<feature type="compositionally biased region" description="Polar residues" evidence="1">
    <location>
        <begin position="307"/>
        <end position="326"/>
    </location>
</feature>
<dbReference type="Gene3D" id="3.40.630.30">
    <property type="match status" value="1"/>
</dbReference>
<name>A0A4Q4T543_9PEZI</name>
<sequence>MDPDCLQASCRKREHRIGPVQIIRPHLKPTWPKSVNLSNDAGRRIEHVSGKEEGCRFYLWHYKPFRLAALQQDPDALYSRPEAYGRGLSSALMKVVVERAVKEARPQGKHLELKAVVYASDTSAIAFYEKCRFVAGGSRQSVNHVRDPERAVELGMCFQPQMSSSHNDNYEGDRHDVGDRDDDDDDDCEDDDCEQDEMELPPSCTKDRARDLGCEHIKCICEQSADGFLQKLATSILHTCKTLTGFRDELDRLPSACDKLDIKIPDSVIEHASYILNSFTSYPGPTSKSTSELPSTRMASSAEVPRTSPTTTGNDPGKTTKTTVEETSPATSQPAASATLPETSADTSSSTSAVTAPAGGDPSIPPTETSPSTDQAPPMPTGETSESIDRTTMSSTKTSEPTDSRQPSTTDTIVPGTGSAISPTVSVATGAETREGPVVTNGGSPFDSPVSGGGAEQPGRSLARLVLGLAAVAALG</sequence>
<dbReference type="SUPFAM" id="SSF55729">
    <property type="entry name" value="Acyl-CoA N-acyltransferases (Nat)"/>
    <property type="match status" value="1"/>
</dbReference>
<dbReference type="OrthoDB" id="4763062at2759"/>
<feature type="compositionally biased region" description="Polar residues" evidence="1">
    <location>
        <begin position="279"/>
        <end position="299"/>
    </location>
</feature>
<proteinExistence type="predicted"/>
<feature type="compositionally biased region" description="Low complexity" evidence="1">
    <location>
        <begin position="327"/>
        <end position="358"/>
    </location>
</feature>
<dbReference type="InterPro" id="IPR016181">
    <property type="entry name" value="Acyl_CoA_acyltransferase"/>
</dbReference>
<dbReference type="AlphaFoldDB" id="A0A4Q4T543"/>
<organism evidence="2 3">
    <name type="scientific">Monosporascus ibericus</name>
    <dbReference type="NCBI Taxonomy" id="155417"/>
    <lineage>
        <taxon>Eukaryota</taxon>
        <taxon>Fungi</taxon>
        <taxon>Dikarya</taxon>
        <taxon>Ascomycota</taxon>
        <taxon>Pezizomycotina</taxon>
        <taxon>Sordariomycetes</taxon>
        <taxon>Xylariomycetidae</taxon>
        <taxon>Xylariales</taxon>
        <taxon>Xylariales incertae sedis</taxon>
        <taxon>Monosporascus</taxon>
    </lineage>
</organism>
<evidence type="ECO:0000256" key="1">
    <source>
        <dbReference type="SAM" id="MobiDB-lite"/>
    </source>
</evidence>
<feature type="region of interest" description="Disordered" evidence="1">
    <location>
        <begin position="279"/>
        <end position="458"/>
    </location>
</feature>
<dbReference type="Proteomes" id="UP000293360">
    <property type="component" value="Unassembled WGS sequence"/>
</dbReference>
<accession>A0A4Q4T543</accession>
<feature type="compositionally biased region" description="Acidic residues" evidence="1">
    <location>
        <begin position="179"/>
        <end position="199"/>
    </location>
</feature>
<gene>
    <name evidence="2" type="ORF">DL764_007047</name>
</gene>
<evidence type="ECO:0008006" key="4">
    <source>
        <dbReference type="Google" id="ProtNLM"/>
    </source>
</evidence>
<protein>
    <recommendedName>
        <fullName evidence="4">N-acetyltransferase domain-containing protein</fullName>
    </recommendedName>
</protein>
<keyword evidence="3" id="KW-1185">Reference proteome</keyword>
<dbReference type="EMBL" id="QJNU01000455">
    <property type="protein sequence ID" value="RYO98540.1"/>
    <property type="molecule type" value="Genomic_DNA"/>
</dbReference>
<feature type="compositionally biased region" description="Polar residues" evidence="1">
    <location>
        <begin position="382"/>
        <end position="412"/>
    </location>
</feature>
<feature type="compositionally biased region" description="Basic and acidic residues" evidence="1">
    <location>
        <begin position="168"/>
        <end position="178"/>
    </location>
</feature>